<dbReference type="PANTHER" id="PTHR40572:SF1">
    <property type="entry name" value="PROTEIN BAX"/>
    <property type="match status" value="1"/>
</dbReference>
<dbReference type="SMART" id="SM00047">
    <property type="entry name" value="LYZ2"/>
    <property type="match status" value="1"/>
</dbReference>
<proteinExistence type="predicted"/>
<dbReference type="EMBL" id="JAMFLX010000026">
    <property type="protein sequence ID" value="MCL6271478.1"/>
    <property type="molecule type" value="Genomic_DNA"/>
</dbReference>
<sequence>MKNIVSLAAFVAVFVLLYVFWPEQKEEVAEQVVVPEVTEEEEQKQPGPEAWEIAGVPDFMAIKDVKQKKKKFFDYMLPLVEEENQRIIKQRNRILQLAGNISLSEHDKTWLKFIGRQYREEGEPSDKWFDDILEKVDMLPPSMALAQAANESGWGTSRFAREGNNYFGQWCFTEGCGLVPNSRKEGFTHEVKKFDDVQESVRAYLLNLNSHPQYEALRELRVNARDNNQVVTGPYLAQGLWKYSERGFDYVDEISRMMHKNNLVKLDKDAAVTLTP</sequence>
<accession>A0ABT0PJG9</accession>
<dbReference type="RefSeq" id="WP_249701093.1">
    <property type="nucleotide sequence ID" value="NZ_JAMFLX010000026.1"/>
</dbReference>
<protein>
    <submittedName>
        <fullName evidence="2">Glucosaminidase domain-containing protein</fullName>
    </submittedName>
</protein>
<evidence type="ECO:0000313" key="3">
    <source>
        <dbReference type="Proteomes" id="UP001203338"/>
    </source>
</evidence>
<dbReference type="InterPro" id="IPR002901">
    <property type="entry name" value="MGlyc_endo_b_GlcNAc-like_dom"/>
</dbReference>
<organism evidence="2 3">
    <name type="scientific">Parendozoicomonas callyspongiae</name>
    <dbReference type="NCBI Taxonomy" id="2942213"/>
    <lineage>
        <taxon>Bacteria</taxon>
        <taxon>Pseudomonadati</taxon>
        <taxon>Pseudomonadota</taxon>
        <taxon>Gammaproteobacteria</taxon>
        <taxon>Oceanospirillales</taxon>
        <taxon>Endozoicomonadaceae</taxon>
        <taxon>Parendozoicomonas</taxon>
    </lineage>
</organism>
<feature type="domain" description="Mannosyl-glycoprotein endo-beta-N-acetylglucosamidase-like" evidence="1">
    <location>
        <begin position="117"/>
        <end position="249"/>
    </location>
</feature>
<dbReference type="Proteomes" id="UP001203338">
    <property type="component" value="Unassembled WGS sequence"/>
</dbReference>
<comment type="caution">
    <text evidence="2">The sequence shown here is derived from an EMBL/GenBank/DDBJ whole genome shotgun (WGS) entry which is preliminary data.</text>
</comment>
<name>A0ABT0PJG9_9GAMM</name>
<keyword evidence="3" id="KW-1185">Reference proteome</keyword>
<dbReference type="Pfam" id="PF01832">
    <property type="entry name" value="Glucosaminidase"/>
    <property type="match status" value="1"/>
</dbReference>
<dbReference type="Gene3D" id="1.10.530.10">
    <property type="match status" value="1"/>
</dbReference>
<dbReference type="InterPro" id="IPR053195">
    <property type="entry name" value="Bax-like"/>
</dbReference>
<reference evidence="2 3" key="1">
    <citation type="submission" date="2022-05" db="EMBL/GenBank/DDBJ databases">
        <authorList>
            <person name="Park J.-S."/>
        </authorList>
    </citation>
    <scope>NUCLEOTIDE SEQUENCE [LARGE SCALE GENOMIC DNA]</scope>
    <source>
        <strain evidence="2 3">2012CJ34-2</strain>
    </source>
</reference>
<evidence type="ECO:0000313" key="2">
    <source>
        <dbReference type="EMBL" id="MCL6271478.1"/>
    </source>
</evidence>
<dbReference type="PANTHER" id="PTHR40572">
    <property type="entry name" value="PROTEIN BAX"/>
    <property type="match status" value="1"/>
</dbReference>
<gene>
    <name evidence="2" type="ORF">M3P05_16275</name>
</gene>
<evidence type="ECO:0000259" key="1">
    <source>
        <dbReference type="SMART" id="SM00047"/>
    </source>
</evidence>